<dbReference type="Gene3D" id="1.10.8.60">
    <property type="match status" value="2"/>
</dbReference>
<dbReference type="FunFam" id="3.40.50.300:FF:000012">
    <property type="entry name" value="Transitional endoplasmic reticulum ATPase"/>
    <property type="match status" value="1"/>
</dbReference>
<comment type="caution">
    <text evidence="5">The sequence shown here is derived from an EMBL/GenBank/DDBJ whole genome shotgun (WGS) entry which is preliminary data.</text>
</comment>
<dbReference type="InterPro" id="IPR003959">
    <property type="entry name" value="ATPase_AAA_core"/>
</dbReference>
<dbReference type="GO" id="GO:0005524">
    <property type="term" value="F:ATP binding"/>
    <property type="evidence" value="ECO:0007669"/>
    <property type="project" value="UniProtKB-KW"/>
</dbReference>
<evidence type="ECO:0000256" key="1">
    <source>
        <dbReference type="ARBA" id="ARBA00022741"/>
    </source>
</evidence>
<dbReference type="PANTHER" id="PTHR23077:SF27">
    <property type="entry name" value="ATPASE FAMILY GENE 2 PROTEIN HOMOLOG A"/>
    <property type="match status" value="1"/>
</dbReference>
<feature type="domain" description="AAA+ ATPase" evidence="4">
    <location>
        <begin position="392"/>
        <end position="546"/>
    </location>
</feature>
<dbReference type="PROSITE" id="PS00674">
    <property type="entry name" value="AAA"/>
    <property type="match status" value="2"/>
</dbReference>
<feature type="domain" description="AAA+ ATPase" evidence="4">
    <location>
        <begin position="685"/>
        <end position="824"/>
    </location>
</feature>
<feature type="region of interest" description="Disordered" evidence="3">
    <location>
        <begin position="1"/>
        <end position="25"/>
    </location>
</feature>
<evidence type="ECO:0000313" key="6">
    <source>
        <dbReference type="Proteomes" id="UP001438707"/>
    </source>
</evidence>
<evidence type="ECO:0000259" key="4">
    <source>
        <dbReference type="SMART" id="SM00382"/>
    </source>
</evidence>
<dbReference type="Gene3D" id="3.40.50.300">
    <property type="entry name" value="P-loop containing nucleotide triphosphate hydrolases"/>
    <property type="match status" value="2"/>
</dbReference>
<feature type="compositionally biased region" description="Pro residues" evidence="3">
    <location>
        <begin position="297"/>
        <end position="308"/>
    </location>
</feature>
<gene>
    <name evidence="5" type="ORF">WJX74_002767</name>
</gene>
<dbReference type="GO" id="GO:0009507">
    <property type="term" value="C:chloroplast"/>
    <property type="evidence" value="ECO:0007669"/>
    <property type="project" value="TreeGrafter"/>
</dbReference>
<protein>
    <recommendedName>
        <fullName evidence="4">AAA+ ATPase domain-containing protein</fullName>
    </recommendedName>
</protein>
<keyword evidence="6" id="KW-1185">Reference proteome</keyword>
<dbReference type="CDD" id="cd19511">
    <property type="entry name" value="RecA-like_CDC48_r2-like"/>
    <property type="match status" value="1"/>
</dbReference>
<dbReference type="SMART" id="SM00382">
    <property type="entry name" value="AAA"/>
    <property type="match status" value="2"/>
</dbReference>
<evidence type="ECO:0000313" key="5">
    <source>
        <dbReference type="EMBL" id="KAK9827442.1"/>
    </source>
</evidence>
<dbReference type="EMBL" id="JALJOS010000018">
    <property type="protein sequence ID" value="KAK9827442.1"/>
    <property type="molecule type" value="Genomic_DNA"/>
</dbReference>
<name>A0AAW1R111_9CHLO</name>
<dbReference type="Pfam" id="PF17862">
    <property type="entry name" value="AAA_lid_3"/>
    <property type="match status" value="2"/>
</dbReference>
<reference evidence="5 6" key="1">
    <citation type="journal article" date="2024" name="Nat. Commun.">
        <title>Phylogenomics reveals the evolutionary origins of lichenization in chlorophyte algae.</title>
        <authorList>
            <person name="Puginier C."/>
            <person name="Libourel C."/>
            <person name="Otte J."/>
            <person name="Skaloud P."/>
            <person name="Haon M."/>
            <person name="Grisel S."/>
            <person name="Petersen M."/>
            <person name="Berrin J.G."/>
            <person name="Delaux P.M."/>
            <person name="Dal Grande F."/>
            <person name="Keller J."/>
        </authorList>
    </citation>
    <scope>NUCLEOTIDE SEQUENCE [LARGE SCALE GENOMIC DNA]</scope>
    <source>
        <strain evidence="5 6">SAG 2145</strain>
    </source>
</reference>
<feature type="region of interest" description="Disordered" evidence="3">
    <location>
        <begin position="277"/>
        <end position="327"/>
    </location>
</feature>
<dbReference type="AlphaFoldDB" id="A0AAW1R111"/>
<dbReference type="PANTHER" id="PTHR23077">
    <property type="entry name" value="AAA-FAMILY ATPASE"/>
    <property type="match status" value="1"/>
</dbReference>
<dbReference type="InterPro" id="IPR003593">
    <property type="entry name" value="AAA+_ATPase"/>
</dbReference>
<dbReference type="SUPFAM" id="SSF52540">
    <property type="entry name" value="P-loop containing nucleoside triphosphate hydrolases"/>
    <property type="match status" value="2"/>
</dbReference>
<feature type="compositionally biased region" description="Polar residues" evidence="3">
    <location>
        <begin position="10"/>
        <end position="25"/>
    </location>
</feature>
<dbReference type="InterPro" id="IPR027417">
    <property type="entry name" value="P-loop_NTPase"/>
</dbReference>
<dbReference type="FunFam" id="3.40.50.300:FF:000661">
    <property type="entry name" value="calmodulin-interacting protein 111 isoform X1"/>
    <property type="match status" value="1"/>
</dbReference>
<dbReference type="Proteomes" id="UP001438707">
    <property type="component" value="Unassembled WGS sequence"/>
</dbReference>
<accession>A0AAW1R111</accession>
<sequence>MARDRKAKTPQKSSAPDSVPEQSATDLVETFGLPQSVKARGLAGEGSFANQEWTVHLKDWPRGDLQASGSSYVLVASEDHTTGTAKSIWASLESTAGQQLAPSLAARSLGALVRLAALRTSAALDEGVCSLSPALQRCLPEASGAQSVLLWQIGTVNHPDKHEVYGEACQTLFLRPCLDVHGQPIGLHLSTAGSTPKARTAGMGLGGSPTKQRLAENIARDQLLGACLLPGNLAPLTLLGQTMAFVVAGTIPPAQVQVKPLVVCAPRITPDTKVRILDAKETMPRKAMLQSETSSPPESPAPSPPIPPAAQVQGNEQDPVAAAQRAAMDAIGGGPEGAAAAAAGRAAAGGLASSSGGLATLGGLQTQIEALRNCVLLPLQAPHLFKQYGVQPPCGVLLWGPPGTGKTSLARAAAADSGAQLFVLNGPDLVSEFYGESEEGLQGIMAAAKAASPAVVFIDELDALVPARPGGDGMGGAGSDAGGDASMRLVAALLTAMDGLHGRGPEAAPDGCRVVVIAATNRPEAVDRALRRPGRFDRELEVGVPSPQDRLAILRSKMRGMSHGLSEEDMQDLAAAAHGFVGADLAALAQEASLEALRRIIAARAASPSASAIGSPGPALVVEKVDFEAARTRIRPSALREVAVEVPNVRWEDVGGMDSIKQRLKEAVEWPQKNPDALARMGAKPPRGVLLVGPPGCSKTLLARAVACEARLNFLSVKGPELFSKYVGESEKAVAALFARARTSQPAIIFFDEVDGLAGVRDADGSGSPGVGERVISQLLVEMDGLQARAGVVVLAATNRPDRVDAALLRPGRFDRLLHVPLPDAAGREAILRIHTRRTPLAPDVDLSHIALQCNGATGAELRGLVREASLVALQASFEATHVAAAHFDAAFKVCSMKDHSQESTQLYEAFQRFAGTHLKPGWLFEAVSTKGSA</sequence>
<evidence type="ECO:0000256" key="3">
    <source>
        <dbReference type="SAM" id="MobiDB-lite"/>
    </source>
</evidence>
<keyword evidence="1" id="KW-0547">Nucleotide-binding</keyword>
<dbReference type="InterPro" id="IPR003960">
    <property type="entry name" value="ATPase_AAA_CS"/>
</dbReference>
<dbReference type="InterPro" id="IPR050168">
    <property type="entry name" value="AAA_ATPase_domain"/>
</dbReference>
<proteinExistence type="predicted"/>
<keyword evidence="2" id="KW-0067">ATP-binding</keyword>
<organism evidence="5 6">
    <name type="scientific">Apatococcus lobatus</name>
    <dbReference type="NCBI Taxonomy" id="904363"/>
    <lineage>
        <taxon>Eukaryota</taxon>
        <taxon>Viridiplantae</taxon>
        <taxon>Chlorophyta</taxon>
        <taxon>core chlorophytes</taxon>
        <taxon>Trebouxiophyceae</taxon>
        <taxon>Chlorellales</taxon>
        <taxon>Chlorellaceae</taxon>
        <taxon>Apatococcus</taxon>
    </lineage>
</organism>
<evidence type="ECO:0000256" key="2">
    <source>
        <dbReference type="ARBA" id="ARBA00022840"/>
    </source>
</evidence>
<dbReference type="Pfam" id="PF00004">
    <property type="entry name" value="AAA"/>
    <property type="match status" value="2"/>
</dbReference>
<dbReference type="GO" id="GO:0016887">
    <property type="term" value="F:ATP hydrolysis activity"/>
    <property type="evidence" value="ECO:0007669"/>
    <property type="project" value="InterPro"/>
</dbReference>
<dbReference type="InterPro" id="IPR041569">
    <property type="entry name" value="AAA_lid_3"/>
</dbReference>